<evidence type="ECO:0000313" key="1">
    <source>
        <dbReference type="EMBL" id="MBO1358899.1"/>
    </source>
</evidence>
<dbReference type="InterPro" id="IPR016123">
    <property type="entry name" value="Mog1/PsbP_a/b/a-sand"/>
</dbReference>
<dbReference type="EMBL" id="JAFVMF010000003">
    <property type="protein sequence ID" value="MBO1358899.1"/>
    <property type="molecule type" value="Genomic_DNA"/>
</dbReference>
<dbReference type="Gene3D" id="3.40.1000.10">
    <property type="entry name" value="Mog1/PsbP, alpha/beta/alpha sandwich"/>
    <property type="match status" value="1"/>
</dbReference>
<comment type="caution">
    <text evidence="1">The sequence shown here is derived from an EMBL/GenBank/DDBJ whole genome shotgun (WGS) entry which is preliminary data.</text>
</comment>
<organism evidence="1 2">
    <name type="scientific">Acetobacter sacchari</name>
    <dbReference type="NCBI Taxonomy" id="2661687"/>
    <lineage>
        <taxon>Bacteria</taxon>
        <taxon>Pseudomonadati</taxon>
        <taxon>Pseudomonadota</taxon>
        <taxon>Alphaproteobacteria</taxon>
        <taxon>Acetobacterales</taxon>
        <taxon>Acetobacteraceae</taxon>
        <taxon>Acetobacter</taxon>
    </lineage>
</organism>
<keyword evidence="2" id="KW-1185">Reference proteome</keyword>
<dbReference type="SUPFAM" id="SSF55724">
    <property type="entry name" value="Mog1p/PsbP-like"/>
    <property type="match status" value="1"/>
</dbReference>
<proteinExistence type="predicted"/>
<dbReference type="Pfam" id="PF08786">
    <property type="entry name" value="DcrB"/>
    <property type="match status" value="1"/>
</dbReference>
<accession>A0ABS3LSL3</accession>
<protein>
    <submittedName>
        <fullName evidence="1">DcrB-related protein</fullName>
    </submittedName>
</protein>
<name>A0ABS3LSL3_9PROT</name>
<evidence type="ECO:0000313" key="2">
    <source>
        <dbReference type="Proteomes" id="UP000664771"/>
    </source>
</evidence>
<dbReference type="Proteomes" id="UP000664771">
    <property type="component" value="Unassembled WGS sequence"/>
</dbReference>
<reference evidence="1 2" key="1">
    <citation type="submission" date="2021-03" db="EMBL/GenBank/DDBJ databases">
        <title>The complete genome sequence of Acetobacter sacchari TBRC 11175.</title>
        <authorList>
            <person name="Charoenyingcharoen P."/>
            <person name="Yukphan P."/>
        </authorList>
    </citation>
    <scope>NUCLEOTIDE SEQUENCE [LARGE SCALE GENOMIC DNA]</scope>
    <source>
        <strain evidence="1 2">TBRC 11175</strain>
    </source>
</reference>
<gene>
    <name evidence="1" type="ORF">J2D73_03670</name>
</gene>
<dbReference type="InterPro" id="IPR014894">
    <property type="entry name" value="DcrB/EagT6"/>
</dbReference>
<sequence>MMRYTFHEASLVLPADVRDDSVQVLTIPVSGATPLSLTIHRQPVLPDRSLGDLAQNELNQIAQRSEGFEKIWSRDHQLDGRDACIVAIRYDMSDSPIAQRLVYIKNDDSLLKMTVSVQGDFTSEQLAVLNAVASSLRFTASAAKDGQYA</sequence>